<feature type="region of interest" description="Disordered" evidence="1">
    <location>
        <begin position="29"/>
        <end position="48"/>
    </location>
</feature>
<dbReference type="Proteomes" id="UP000700732">
    <property type="component" value="Unassembled WGS sequence"/>
</dbReference>
<evidence type="ECO:0000313" key="2">
    <source>
        <dbReference type="EMBL" id="MBC3795181.1"/>
    </source>
</evidence>
<proteinExistence type="predicted"/>
<keyword evidence="3" id="KW-1185">Reference proteome</keyword>
<evidence type="ECO:0000256" key="1">
    <source>
        <dbReference type="SAM" id="MobiDB-lite"/>
    </source>
</evidence>
<accession>A0ABR6WF48</accession>
<evidence type="ECO:0000313" key="3">
    <source>
        <dbReference type="Proteomes" id="UP000700732"/>
    </source>
</evidence>
<sequence length="106" mass="11580">MESYHTTNLKAGAIDAMETERLSERILSGLDQARRNGTRLGRPPGTKKAKEELVAAYPGVAKDLKNGLSIRQTAVIRKVSTDTVQRVKRAMAKPNTTITLSTLMGK</sequence>
<gene>
    <name evidence="2" type="ORF">FH603_5716</name>
</gene>
<dbReference type="EMBL" id="VFIA01000089">
    <property type="protein sequence ID" value="MBC3795181.1"/>
    <property type="molecule type" value="Genomic_DNA"/>
</dbReference>
<dbReference type="RefSeq" id="WP_186742370.1">
    <property type="nucleotide sequence ID" value="NZ_VFIA01000089.1"/>
</dbReference>
<protein>
    <submittedName>
        <fullName evidence="2">DNA invertase Pin-like site-specific DNA recombinase</fullName>
    </submittedName>
</protein>
<name>A0ABR6WF48_9BACT</name>
<comment type="caution">
    <text evidence="2">The sequence shown here is derived from an EMBL/GenBank/DDBJ whole genome shotgun (WGS) entry which is preliminary data.</text>
</comment>
<reference evidence="2 3" key="1">
    <citation type="submission" date="2019-06" db="EMBL/GenBank/DDBJ databases">
        <title>Spirosoma utsteinense sp. nov. isolated from Antarctic ice-free soils.</title>
        <authorList>
            <person name="Tahon G."/>
        </authorList>
    </citation>
    <scope>NUCLEOTIDE SEQUENCE [LARGE SCALE GENOMIC DNA]</scope>
    <source>
        <strain evidence="2 3">LMG 31447</strain>
    </source>
</reference>
<organism evidence="2 3">
    <name type="scientific">Spirosoma utsteinense</name>
    <dbReference type="NCBI Taxonomy" id="2585773"/>
    <lineage>
        <taxon>Bacteria</taxon>
        <taxon>Pseudomonadati</taxon>
        <taxon>Bacteroidota</taxon>
        <taxon>Cytophagia</taxon>
        <taxon>Cytophagales</taxon>
        <taxon>Cytophagaceae</taxon>
        <taxon>Spirosoma</taxon>
    </lineage>
</organism>